<accession>A0A5B0HCY2</accession>
<evidence type="ECO:0000313" key="3">
    <source>
        <dbReference type="Proteomes" id="UP000325273"/>
    </source>
</evidence>
<organism evidence="2 3">
    <name type="scientific">Paraburkholderia panacisoli</name>
    <dbReference type="NCBI Taxonomy" id="2603818"/>
    <lineage>
        <taxon>Bacteria</taxon>
        <taxon>Pseudomonadati</taxon>
        <taxon>Pseudomonadota</taxon>
        <taxon>Betaproteobacteria</taxon>
        <taxon>Burkholderiales</taxon>
        <taxon>Burkholderiaceae</taxon>
        <taxon>Paraburkholderia</taxon>
    </lineage>
</organism>
<proteinExistence type="predicted"/>
<reference evidence="2 3" key="1">
    <citation type="submission" date="2019-08" db="EMBL/GenBank/DDBJ databases">
        <title>Paraburkholderia sp. DCY113.</title>
        <authorList>
            <person name="Kang J."/>
        </authorList>
    </citation>
    <scope>NUCLEOTIDE SEQUENCE [LARGE SCALE GENOMIC DNA]</scope>
    <source>
        <strain evidence="2 3">DCY113</strain>
    </source>
</reference>
<keyword evidence="3" id="KW-1185">Reference proteome</keyword>
<dbReference type="EMBL" id="VTUZ01000005">
    <property type="protein sequence ID" value="KAA1013176.1"/>
    <property type="molecule type" value="Genomic_DNA"/>
</dbReference>
<evidence type="ECO:0000313" key="2">
    <source>
        <dbReference type="EMBL" id="KAA1013176.1"/>
    </source>
</evidence>
<gene>
    <name evidence="2" type="ORF">FVF58_10445</name>
</gene>
<feature type="region of interest" description="Disordered" evidence="1">
    <location>
        <begin position="202"/>
        <end position="226"/>
    </location>
</feature>
<name>A0A5B0HCY2_9BURK</name>
<comment type="caution">
    <text evidence="2">The sequence shown here is derived from an EMBL/GenBank/DDBJ whole genome shotgun (WGS) entry which is preliminary data.</text>
</comment>
<sequence length="226" mass="25610">MTDNYVRKRTKMKAVAPKVTDRQGNPRPWLANVEQKQLLSRYPIFFRAVDHPEAYPSNIAHFGIQCGFGWYGIIEEMAREVESELRTMWEELIEFPLSLSLMDGLLLQGLCEYPVVPVCTDISQFAGEMIVDVMDGQVCGLANKERIQETIEKAKSKSRVTCESCGKPGKYRKVYFRHVLCDECMAPSRDEESQDDLSVCVDERNDGNGSGRPRSVLEGLAHAQIQ</sequence>
<evidence type="ECO:0000256" key="1">
    <source>
        <dbReference type="SAM" id="MobiDB-lite"/>
    </source>
</evidence>
<dbReference type="AlphaFoldDB" id="A0A5B0HCY2"/>
<protein>
    <submittedName>
        <fullName evidence="2">Uncharacterized protein</fullName>
    </submittedName>
</protein>
<dbReference type="RefSeq" id="WP_149669805.1">
    <property type="nucleotide sequence ID" value="NZ_VTUZ01000005.1"/>
</dbReference>
<dbReference type="Proteomes" id="UP000325273">
    <property type="component" value="Unassembled WGS sequence"/>
</dbReference>